<name>A0AB39CCD4_9VIRU</name>
<keyword evidence="1" id="KW-0255">Endonuclease</keyword>
<dbReference type="InterPro" id="IPR035901">
    <property type="entry name" value="GIY-YIG_endonuc_sf"/>
</dbReference>
<dbReference type="EMBL" id="PQ015378">
    <property type="protein sequence ID" value="XDJ14591.1"/>
    <property type="molecule type" value="Genomic_DNA"/>
</dbReference>
<dbReference type="GO" id="GO:0004519">
    <property type="term" value="F:endonuclease activity"/>
    <property type="evidence" value="ECO:0007669"/>
    <property type="project" value="UniProtKB-KW"/>
</dbReference>
<protein>
    <submittedName>
        <fullName evidence="1">Endonuclease</fullName>
    </submittedName>
</protein>
<organism evidence="1">
    <name type="scientific">Pseudomonas phage RVTF4</name>
    <dbReference type="NCBI Taxonomy" id="3236931"/>
    <lineage>
        <taxon>Viruses</taxon>
    </lineage>
</organism>
<dbReference type="Gene3D" id="3.40.1440.10">
    <property type="entry name" value="GIY-YIG endonuclease"/>
    <property type="match status" value="1"/>
</dbReference>
<keyword evidence="1" id="KW-0378">Hydrolase</keyword>
<evidence type="ECO:0000313" key="1">
    <source>
        <dbReference type="EMBL" id="XDJ14591.1"/>
    </source>
</evidence>
<proteinExistence type="predicted"/>
<sequence length="122" mass="13804">MYEIPPITKHVWSSTHRILKNGDMVPNNGERSTLVTQGVYVIDHIPTGKFIIGQSRTVSAEVDKHIALLKTGRHPNKILQRQYSGYNMDLRMIEIPASNSKEAKKIEAQIRASNTTDYCLLN</sequence>
<reference evidence="1" key="1">
    <citation type="submission" date="2024-07" db="EMBL/GenBank/DDBJ databases">
        <authorList>
            <person name="Bringhurst R.M."/>
            <person name="Homer T.E."/>
        </authorList>
    </citation>
    <scope>NUCLEOTIDE SEQUENCE</scope>
</reference>
<keyword evidence="1" id="KW-0540">Nuclease</keyword>
<accession>A0AB39CCD4</accession>